<dbReference type="SUPFAM" id="SSF53167">
    <property type="entry name" value="Purine and uridine phosphorylases"/>
    <property type="match status" value="1"/>
</dbReference>
<accession>H1FYC1</accession>
<protein>
    <recommendedName>
        <fullName evidence="3">Nucleoside phosphorylase domain-containing protein</fullName>
    </recommendedName>
</protein>
<dbReference type="AlphaFoldDB" id="B6BGC1"/>
<name>B6BGC1_SULGG</name>
<dbReference type="PATRIC" id="fig|929558.5.peg.1018"/>
<evidence type="ECO:0008006" key="3">
    <source>
        <dbReference type="Google" id="ProtNLM"/>
    </source>
</evidence>
<reference evidence="1 2" key="1">
    <citation type="journal article" date="2012" name="Proc. Natl. Acad. Sci. U.S.A.">
        <title>Genome and physiology of a model Epsilonproteobacterium responsible for sulfide detoxification in marine oxygen depletion zones.</title>
        <authorList>
            <person name="Grote J."/>
            <person name="Schott T."/>
            <person name="Bruckner C.G."/>
            <person name="Glockner F.O."/>
            <person name="Jost G."/>
            <person name="Teeling H."/>
            <person name="Labrenz M."/>
            <person name="Jurgens K."/>
        </authorList>
    </citation>
    <scope>NUCLEOTIDE SEQUENCE [LARGE SCALE GENOMIC DNA]</scope>
    <source>
        <strain evidence="1 2">GD1</strain>
    </source>
</reference>
<evidence type="ECO:0000313" key="2">
    <source>
        <dbReference type="Proteomes" id="UP000006431"/>
    </source>
</evidence>
<dbReference type="EMBL" id="AFRZ01000001">
    <property type="protein sequence ID" value="EHP29547.1"/>
    <property type="molecule type" value="Genomic_DNA"/>
</dbReference>
<keyword evidence="2" id="KW-1185">Reference proteome</keyword>
<dbReference type="STRING" id="929558.SMGD1_1022"/>
<comment type="caution">
    <text evidence="1">The sequence shown here is derived from an EMBL/GenBank/DDBJ whole genome shotgun (WGS) entry which is preliminary data.</text>
</comment>
<dbReference type="InterPro" id="IPR035994">
    <property type="entry name" value="Nucleoside_phosphorylase_sf"/>
</dbReference>
<evidence type="ECO:0000313" key="1">
    <source>
        <dbReference type="EMBL" id="EHP29547.1"/>
    </source>
</evidence>
<dbReference type="GO" id="GO:0009116">
    <property type="term" value="P:nucleoside metabolic process"/>
    <property type="evidence" value="ECO:0007669"/>
    <property type="project" value="InterPro"/>
</dbReference>
<dbReference type="Proteomes" id="UP000006431">
    <property type="component" value="Unassembled WGS sequence"/>
</dbReference>
<proteinExistence type="predicted"/>
<dbReference type="OrthoDB" id="21362at2"/>
<gene>
    <name evidence="1" type="ORF">SMGD1_1022</name>
</gene>
<dbReference type="eggNOG" id="COG0775">
    <property type="taxonomic scope" value="Bacteria"/>
</dbReference>
<dbReference type="GO" id="GO:0003824">
    <property type="term" value="F:catalytic activity"/>
    <property type="evidence" value="ECO:0007669"/>
    <property type="project" value="InterPro"/>
</dbReference>
<dbReference type="RefSeq" id="WP_008335749.1">
    <property type="nucleotide sequence ID" value="NZ_AFRZ01000001.1"/>
</dbReference>
<dbReference type="HOGENOM" id="CLU_1668495_0_0_7"/>
<sequence length="158" mass="17863">MLYIICALKSEAQAFVDKYKLSKNKQNSQVTLIVSGIGTENMFEATSNIVNSMSKSDTIINVGICGGDKKFKIGQLIDAFEENLTCLDYEVTYSGKYELADMESEGFLRATQNIKNRYIFKVVSDHFEPQMVTKEKTKSLIFNVIDDINNKINFKADN</sequence>
<accession>B6BGC1</accession>
<organism evidence="1 2">
    <name type="scientific">Sulfurimonas gotlandica (strain DSM 19862 / JCM 16533 / GD1)</name>
    <dbReference type="NCBI Taxonomy" id="929558"/>
    <lineage>
        <taxon>Bacteria</taxon>
        <taxon>Pseudomonadati</taxon>
        <taxon>Campylobacterota</taxon>
        <taxon>Epsilonproteobacteria</taxon>
        <taxon>Campylobacterales</taxon>
        <taxon>Sulfurimonadaceae</taxon>
        <taxon>Sulfurimonas</taxon>
    </lineage>
</organism>
<dbReference type="Gene3D" id="3.40.50.1580">
    <property type="entry name" value="Nucleoside phosphorylase domain"/>
    <property type="match status" value="1"/>
</dbReference>